<feature type="compositionally biased region" description="Polar residues" evidence="1">
    <location>
        <begin position="1"/>
        <end position="12"/>
    </location>
</feature>
<proteinExistence type="predicted"/>
<name>A0A426YK18_ENSVE</name>
<evidence type="ECO:0000259" key="2">
    <source>
        <dbReference type="Pfam" id="PF03732"/>
    </source>
</evidence>
<comment type="caution">
    <text evidence="3">The sequence shown here is derived from an EMBL/GenBank/DDBJ whole genome shotgun (WGS) entry which is preliminary data.</text>
</comment>
<evidence type="ECO:0000313" key="3">
    <source>
        <dbReference type="EMBL" id="RRT52068.1"/>
    </source>
</evidence>
<accession>A0A426YK18</accession>
<organism evidence="3 4">
    <name type="scientific">Ensete ventricosum</name>
    <name type="common">Abyssinian banana</name>
    <name type="synonym">Musa ensete</name>
    <dbReference type="NCBI Taxonomy" id="4639"/>
    <lineage>
        <taxon>Eukaryota</taxon>
        <taxon>Viridiplantae</taxon>
        <taxon>Streptophyta</taxon>
        <taxon>Embryophyta</taxon>
        <taxon>Tracheophyta</taxon>
        <taxon>Spermatophyta</taxon>
        <taxon>Magnoliopsida</taxon>
        <taxon>Liliopsida</taxon>
        <taxon>Zingiberales</taxon>
        <taxon>Musaceae</taxon>
        <taxon>Ensete</taxon>
    </lineage>
</organism>
<sequence length="239" mass="26749">MSQERPTSNPNSEHLDGFTHILPPILQDVPQSIPTREEHPDNEVPRHLPNEVMAENPNASASQPASRSQNVIHIPSEPDVISSDSTDSEEDTFVPEIQDKPVPPSFRLLILKPYDGSTNPSEHFAMFRAQMALYDTSDALMCRAFPTTLRGPARMWYNQLKPSSISSFDHLAKEFELNFMVSSRPRPTGASLLSLAQGSDETLAQFVDRFAAEVRRMPDAHPLLAIQAFLIGLRPSRFF</sequence>
<dbReference type="AlphaFoldDB" id="A0A426YK18"/>
<dbReference type="PANTHER" id="PTHR33223">
    <property type="entry name" value="CCHC-TYPE DOMAIN-CONTAINING PROTEIN"/>
    <property type="match status" value="1"/>
</dbReference>
<protein>
    <recommendedName>
        <fullName evidence="2">Retrotransposon gag domain-containing protein</fullName>
    </recommendedName>
</protein>
<evidence type="ECO:0000313" key="4">
    <source>
        <dbReference type="Proteomes" id="UP000287651"/>
    </source>
</evidence>
<feature type="region of interest" description="Disordered" evidence="1">
    <location>
        <begin position="1"/>
        <end position="71"/>
    </location>
</feature>
<dbReference type="PANTHER" id="PTHR33223:SF10">
    <property type="entry name" value="AMINOTRANSFERASE-LIKE PLANT MOBILE DOMAIN-CONTAINING PROTEIN"/>
    <property type="match status" value="1"/>
</dbReference>
<dbReference type="EMBL" id="AMZH03011878">
    <property type="protein sequence ID" value="RRT52068.1"/>
    <property type="molecule type" value="Genomic_DNA"/>
</dbReference>
<reference evidence="3 4" key="1">
    <citation type="journal article" date="2014" name="Agronomy (Basel)">
        <title>A Draft Genome Sequence for Ensete ventricosum, the Drought-Tolerant Tree Against Hunger.</title>
        <authorList>
            <person name="Harrison J."/>
            <person name="Moore K.A."/>
            <person name="Paszkiewicz K."/>
            <person name="Jones T."/>
            <person name="Grant M."/>
            <person name="Ambacheew D."/>
            <person name="Muzemil S."/>
            <person name="Studholme D.J."/>
        </authorList>
    </citation>
    <scope>NUCLEOTIDE SEQUENCE [LARGE SCALE GENOMIC DNA]</scope>
</reference>
<dbReference type="Pfam" id="PF03732">
    <property type="entry name" value="Retrotrans_gag"/>
    <property type="match status" value="1"/>
</dbReference>
<feature type="domain" description="Retrotransposon gag" evidence="2">
    <location>
        <begin position="144"/>
        <end position="235"/>
    </location>
</feature>
<gene>
    <name evidence="3" type="ORF">B296_00022607</name>
</gene>
<dbReference type="Proteomes" id="UP000287651">
    <property type="component" value="Unassembled WGS sequence"/>
</dbReference>
<dbReference type="InterPro" id="IPR005162">
    <property type="entry name" value="Retrotrans_gag_dom"/>
</dbReference>
<feature type="compositionally biased region" description="Polar residues" evidence="1">
    <location>
        <begin position="57"/>
        <end position="71"/>
    </location>
</feature>
<feature type="compositionally biased region" description="Basic and acidic residues" evidence="1">
    <location>
        <begin position="35"/>
        <end position="49"/>
    </location>
</feature>
<evidence type="ECO:0000256" key="1">
    <source>
        <dbReference type="SAM" id="MobiDB-lite"/>
    </source>
</evidence>